<sequence>MNEEKNWIITEDDVLEDPTKILDSPWLNMDSYDLVIIIVPDLPAEGGFYCIKATFTKNYPSDPPILMALTPIDSYEPFEIVPLDKFGIHKWDPTITLEELWKSVDKTLSTSGNHRLNDAYLNRLLKYLKEYNLIICMKNNGDKLLEAVLDSLAPSTIEDLKNFRSVLEAIELTLTSDQVNENEKEVQKTFMFEHIVDYKQKMAKSKLKMTTSYRKENMHNCWYSLAIGPENSCYSDKLFFGRVLFSNIDPMQPEHFEILSPFLRRTGSPKVTSSNKFSDDFIILYQYITIRCTWEQNWAYFMSNKSLPEYIAIEDKENIELDYEFSVKTFEKTTKDRNLGKVFKQLTKTLLEFYKDDLSGKISGDIKK</sequence>
<dbReference type="WBParaSite" id="ACRNAN_scaffold6574.g14925.t1">
    <property type="protein sequence ID" value="ACRNAN_scaffold6574.g14925.t1"/>
    <property type="gene ID" value="ACRNAN_scaffold6574.g14925"/>
</dbReference>
<dbReference type="InterPro" id="IPR016135">
    <property type="entry name" value="UBQ-conjugating_enzyme/RWD"/>
</dbReference>
<accession>A0A914E9Z3</accession>
<reference evidence="2" key="1">
    <citation type="submission" date="2022-11" db="UniProtKB">
        <authorList>
            <consortium name="WormBaseParasite"/>
        </authorList>
    </citation>
    <scope>IDENTIFICATION</scope>
</reference>
<dbReference type="AlphaFoldDB" id="A0A914E9Z3"/>
<dbReference type="Proteomes" id="UP000887540">
    <property type="component" value="Unplaced"/>
</dbReference>
<name>A0A914E9Z3_9BILA</name>
<protein>
    <submittedName>
        <fullName evidence="2">Uncharacterized protein</fullName>
    </submittedName>
</protein>
<organism evidence="1 2">
    <name type="scientific">Acrobeloides nanus</name>
    <dbReference type="NCBI Taxonomy" id="290746"/>
    <lineage>
        <taxon>Eukaryota</taxon>
        <taxon>Metazoa</taxon>
        <taxon>Ecdysozoa</taxon>
        <taxon>Nematoda</taxon>
        <taxon>Chromadorea</taxon>
        <taxon>Rhabditida</taxon>
        <taxon>Tylenchina</taxon>
        <taxon>Cephalobomorpha</taxon>
        <taxon>Cephaloboidea</taxon>
        <taxon>Cephalobidae</taxon>
        <taxon>Acrobeloides</taxon>
    </lineage>
</organism>
<keyword evidence="1" id="KW-1185">Reference proteome</keyword>
<dbReference type="Gene3D" id="3.10.110.10">
    <property type="entry name" value="Ubiquitin Conjugating Enzyme"/>
    <property type="match status" value="1"/>
</dbReference>
<evidence type="ECO:0000313" key="1">
    <source>
        <dbReference type="Proteomes" id="UP000887540"/>
    </source>
</evidence>
<proteinExistence type="predicted"/>
<dbReference type="SUPFAM" id="SSF54495">
    <property type="entry name" value="UBC-like"/>
    <property type="match status" value="1"/>
</dbReference>
<evidence type="ECO:0000313" key="2">
    <source>
        <dbReference type="WBParaSite" id="ACRNAN_scaffold6574.g14925.t1"/>
    </source>
</evidence>